<evidence type="ECO:0000256" key="3">
    <source>
        <dbReference type="ARBA" id="ARBA00022679"/>
    </source>
</evidence>
<organism evidence="4 5">
    <name type="scientific">Coleophoma crateriformis</name>
    <dbReference type="NCBI Taxonomy" id="565419"/>
    <lineage>
        <taxon>Eukaryota</taxon>
        <taxon>Fungi</taxon>
        <taxon>Dikarya</taxon>
        <taxon>Ascomycota</taxon>
        <taxon>Pezizomycotina</taxon>
        <taxon>Leotiomycetes</taxon>
        <taxon>Helotiales</taxon>
        <taxon>Dermateaceae</taxon>
        <taxon>Coleophoma</taxon>
    </lineage>
</organism>
<evidence type="ECO:0000313" key="5">
    <source>
        <dbReference type="Proteomes" id="UP000256328"/>
    </source>
</evidence>
<keyword evidence="5" id="KW-1185">Reference proteome</keyword>
<dbReference type="SUPFAM" id="SSF53448">
    <property type="entry name" value="Nucleotide-diphospho-sugar transferases"/>
    <property type="match status" value="1"/>
</dbReference>
<keyword evidence="3" id="KW-0808">Transferase</keyword>
<dbReference type="InterPro" id="IPR029044">
    <property type="entry name" value="Nucleotide-diphossugar_trans"/>
</dbReference>
<dbReference type="GO" id="GO:0016757">
    <property type="term" value="F:glycosyltransferase activity"/>
    <property type="evidence" value="ECO:0007669"/>
    <property type="project" value="UniProtKB-KW"/>
</dbReference>
<proteinExistence type="inferred from homology"/>
<dbReference type="PANTHER" id="PTHR31306">
    <property type="entry name" value="ALPHA-1,6-MANNOSYLTRANSFERASE MNN11-RELATED"/>
    <property type="match status" value="1"/>
</dbReference>
<comment type="caution">
    <text evidence="4">The sequence shown here is derived from an EMBL/GenBank/DDBJ whole genome shotgun (WGS) entry which is preliminary data.</text>
</comment>
<dbReference type="AlphaFoldDB" id="A0A3D8QTW6"/>
<evidence type="ECO:0000256" key="2">
    <source>
        <dbReference type="ARBA" id="ARBA00022676"/>
    </source>
</evidence>
<gene>
    <name evidence="4" type="ORF">BP5796_09904</name>
</gene>
<dbReference type="Gene3D" id="3.90.550.10">
    <property type="entry name" value="Spore Coat Polysaccharide Biosynthesis Protein SpsA, Chain A"/>
    <property type="match status" value="1"/>
</dbReference>
<dbReference type="OrthoDB" id="407658at2759"/>
<dbReference type="GO" id="GO:0006487">
    <property type="term" value="P:protein N-linked glycosylation"/>
    <property type="evidence" value="ECO:0007669"/>
    <property type="project" value="TreeGrafter"/>
</dbReference>
<sequence length="313" mass="36299">MALFVPRRQSATPLLMILCVFFLFSISIQKGYIPVMKFTWPSQISQESLSSAPTEKKSHIGKITMLYGDLPVYERALKGHDRHNEVHGYGMTVLRKQLLPGYWSKPAYILSRLLEELAKPDGERLEWLVWIDIDVLIMNYKIPLEIFLPPRTHSHINCMVTNDHRGLNNGVFFLRVCDWSIWLMTACLGYQNSGCRASGKLRTEDQGALENLIAEDQFSKNTIHVPQRWFNAFAGYRDSTLLKTTKEKPNSVTEGDLLVHFAGNKQTRIDTMTKWLKLSEKHLPTWELDLKDTWYRKDIKWFWESNSTSEAQS</sequence>
<reference evidence="4 5" key="1">
    <citation type="journal article" date="2018" name="IMA Fungus">
        <title>IMA Genome-F 9: Draft genome sequence of Annulohypoxylon stygium, Aspergillus mulundensis, Berkeleyomyces basicola (syn. Thielaviopsis basicola), Ceratocystis smalleyi, two Cercospora beticola strains, Coleophoma cylindrospora, Fusarium fracticaudum, Phialophora cf. hyalina, and Morchella septimelata.</title>
        <authorList>
            <person name="Wingfield B.D."/>
            <person name="Bills G.F."/>
            <person name="Dong Y."/>
            <person name="Huang W."/>
            <person name="Nel W.J."/>
            <person name="Swalarsk-Parry B.S."/>
            <person name="Vaghefi N."/>
            <person name="Wilken P.M."/>
            <person name="An Z."/>
            <person name="de Beer Z.W."/>
            <person name="De Vos L."/>
            <person name="Chen L."/>
            <person name="Duong T.A."/>
            <person name="Gao Y."/>
            <person name="Hammerbacher A."/>
            <person name="Kikkert J.R."/>
            <person name="Li Y."/>
            <person name="Li H."/>
            <person name="Li K."/>
            <person name="Li Q."/>
            <person name="Liu X."/>
            <person name="Ma X."/>
            <person name="Naidoo K."/>
            <person name="Pethybridge S.J."/>
            <person name="Sun J."/>
            <person name="Steenkamp E.T."/>
            <person name="van der Nest M.A."/>
            <person name="van Wyk S."/>
            <person name="Wingfield M.J."/>
            <person name="Xiong C."/>
            <person name="Yue Q."/>
            <person name="Zhang X."/>
        </authorList>
    </citation>
    <scope>NUCLEOTIDE SEQUENCE [LARGE SCALE GENOMIC DNA]</scope>
    <source>
        <strain evidence="4 5">BP5796</strain>
    </source>
</reference>
<accession>A0A3D8QTW6</accession>
<evidence type="ECO:0008006" key="6">
    <source>
        <dbReference type="Google" id="ProtNLM"/>
    </source>
</evidence>
<dbReference type="PANTHER" id="PTHR31306:SF8">
    <property type="entry name" value="GLYCOSYLTRANSFERASE FAMILY 34 PROTEIN"/>
    <property type="match status" value="1"/>
</dbReference>
<evidence type="ECO:0000256" key="1">
    <source>
        <dbReference type="ARBA" id="ARBA00005664"/>
    </source>
</evidence>
<evidence type="ECO:0000313" key="4">
    <source>
        <dbReference type="EMBL" id="RDW65212.1"/>
    </source>
</evidence>
<dbReference type="Proteomes" id="UP000256328">
    <property type="component" value="Unassembled WGS sequence"/>
</dbReference>
<protein>
    <recommendedName>
        <fullName evidence="6">Glycosyltransferase family 34 protein</fullName>
    </recommendedName>
</protein>
<dbReference type="EMBL" id="PDLN01000015">
    <property type="protein sequence ID" value="RDW65212.1"/>
    <property type="molecule type" value="Genomic_DNA"/>
</dbReference>
<comment type="similarity">
    <text evidence="1">Belongs to the glycosyltransferase 34 family.</text>
</comment>
<dbReference type="GO" id="GO:0000139">
    <property type="term" value="C:Golgi membrane"/>
    <property type="evidence" value="ECO:0007669"/>
    <property type="project" value="TreeGrafter"/>
</dbReference>
<name>A0A3D8QTW6_9HELO</name>
<dbReference type="Pfam" id="PF05637">
    <property type="entry name" value="Glyco_transf_34"/>
    <property type="match status" value="1"/>
</dbReference>
<keyword evidence="2" id="KW-0328">Glycosyltransferase</keyword>
<dbReference type="InterPro" id="IPR008630">
    <property type="entry name" value="Glyco_trans_34"/>
</dbReference>